<evidence type="ECO:0000313" key="2">
    <source>
        <dbReference type="EMBL" id="RYU78635.1"/>
    </source>
</evidence>
<keyword evidence="1" id="KW-0472">Membrane</keyword>
<dbReference type="InterPro" id="IPR011990">
    <property type="entry name" value="TPR-like_helical_dom_sf"/>
</dbReference>
<gene>
    <name evidence="2" type="ORF">EWM57_13410</name>
</gene>
<dbReference type="AlphaFoldDB" id="A0A4V1ZAL4"/>
<dbReference type="OrthoDB" id="880653at2"/>
<accession>A0A4V1ZAL4</accession>
<dbReference type="Proteomes" id="UP000294155">
    <property type="component" value="Unassembled WGS sequence"/>
</dbReference>
<name>A0A4V1ZAL4_9BACT</name>
<feature type="transmembrane region" description="Helical" evidence="1">
    <location>
        <begin position="95"/>
        <end position="113"/>
    </location>
</feature>
<evidence type="ECO:0000313" key="3">
    <source>
        <dbReference type="Proteomes" id="UP000294155"/>
    </source>
</evidence>
<sequence length="267" mass="30657">MTPPVDLRPYLDELERFADGQMTPIEQEAFEQRLENDPGLQQAYEIYEQITSDLRWVAGHETLRHRLQGLDMRLDQRQEALGRMHRRQRRQQRRWGAVAFGAVLAVLGLWLVFRTPPRDPQRDWIKYYVPDPGLSESASLSSHRPLLAEAMEQYRAGHYPAALHALRRMPTDNVGQDTVLYYNGVILLRQDQAAAARPFLKRVSQMSGSSLANKARYHLGMAYWMAGQIPEARAALREVASDSINPYRKPARQVLDAKVIIPQDSSR</sequence>
<dbReference type="Gene3D" id="1.25.40.10">
    <property type="entry name" value="Tetratricopeptide repeat domain"/>
    <property type="match status" value="1"/>
</dbReference>
<organism evidence="2 3">
    <name type="scientific">Hymenobacter persicinus</name>
    <dbReference type="NCBI Taxonomy" id="2025506"/>
    <lineage>
        <taxon>Bacteria</taxon>
        <taxon>Pseudomonadati</taxon>
        <taxon>Bacteroidota</taxon>
        <taxon>Cytophagia</taxon>
        <taxon>Cytophagales</taxon>
        <taxon>Hymenobacteraceae</taxon>
        <taxon>Hymenobacter</taxon>
    </lineage>
</organism>
<evidence type="ECO:0000256" key="1">
    <source>
        <dbReference type="SAM" id="Phobius"/>
    </source>
</evidence>
<dbReference type="SUPFAM" id="SSF48452">
    <property type="entry name" value="TPR-like"/>
    <property type="match status" value="1"/>
</dbReference>
<proteinExistence type="predicted"/>
<comment type="caution">
    <text evidence="2">The sequence shown here is derived from an EMBL/GenBank/DDBJ whole genome shotgun (WGS) entry which is preliminary data.</text>
</comment>
<keyword evidence="3" id="KW-1185">Reference proteome</keyword>
<reference evidence="2 3" key="1">
    <citation type="submission" date="2019-02" db="EMBL/GenBank/DDBJ databases">
        <title>Bacterial novel species isolated from soil.</title>
        <authorList>
            <person name="Jung H.-Y."/>
        </authorList>
    </citation>
    <scope>NUCLEOTIDE SEQUENCE [LARGE SCALE GENOMIC DNA]</scope>
    <source>
        <strain evidence="2 3">1-3-3-3</strain>
    </source>
</reference>
<dbReference type="EMBL" id="SEWE01000027">
    <property type="protein sequence ID" value="RYU78635.1"/>
    <property type="molecule type" value="Genomic_DNA"/>
</dbReference>
<protein>
    <submittedName>
        <fullName evidence="2">Tetratricopeptide repeat protein</fullName>
    </submittedName>
</protein>
<dbReference type="RefSeq" id="WP_129921663.1">
    <property type="nucleotide sequence ID" value="NZ_SEWE01000027.1"/>
</dbReference>
<keyword evidence="1" id="KW-0812">Transmembrane</keyword>
<keyword evidence="1" id="KW-1133">Transmembrane helix</keyword>